<sequence>MISMIDLKEDYLSIKKEIDSAVSRVLNSGWFVLGKEAESFESEFAKYCNAKYGVGVGSGTEALHLALWALGIKKGDEVLTVPNTAVPTVCAIDLLGAKPVFVDIDPDSYCIDVSKIESKISKNTKAIIPVHLFGNACEMDSILGIAKKHNLFVIEDACQAHGALYKGKKVGALADAGCFSFYPTKNLGCYGDGGMAVTNNKEIAEKIKQLRNYGQKNRYEHSIRGTNSRLDEMQAAVLKVKLKHLDDWNNKRKQFTKLYTSLLKDAAVTPKEKDHYSSCRHLYVIRHKKRDLLKSYLADNGVETQIHYPMAIYLQEAYKSLGIKKGECPIAEKYSDEILSLPLYPQIGEERVKKVAQLIQTFQ</sequence>
<comment type="similarity">
    <text evidence="2 5">Belongs to the DegT/DnrJ/EryC1 family.</text>
</comment>
<feature type="active site" description="Proton acceptor" evidence="3">
    <location>
        <position position="185"/>
    </location>
</feature>
<dbReference type="InterPro" id="IPR015422">
    <property type="entry name" value="PyrdxlP-dep_Trfase_small"/>
</dbReference>
<dbReference type="Gene3D" id="3.90.1150.10">
    <property type="entry name" value="Aspartate Aminotransferase, domain 1"/>
    <property type="match status" value="1"/>
</dbReference>
<accession>A0A833KZR9</accession>
<dbReference type="GO" id="GO:0000271">
    <property type="term" value="P:polysaccharide biosynthetic process"/>
    <property type="evidence" value="ECO:0007669"/>
    <property type="project" value="TreeGrafter"/>
</dbReference>
<dbReference type="PANTHER" id="PTHR30244:SF36">
    <property type="entry name" value="3-OXO-GLUCOSE-6-PHOSPHATE:GLUTAMATE AMINOTRANSFERASE"/>
    <property type="match status" value="1"/>
</dbReference>
<dbReference type="InterPro" id="IPR015421">
    <property type="entry name" value="PyrdxlP-dep_Trfase_major"/>
</dbReference>
<dbReference type="CDD" id="cd00616">
    <property type="entry name" value="AHBA_syn"/>
    <property type="match status" value="1"/>
</dbReference>
<dbReference type="GO" id="GO:0030170">
    <property type="term" value="F:pyridoxal phosphate binding"/>
    <property type="evidence" value="ECO:0007669"/>
    <property type="project" value="UniProtKB-ARBA"/>
</dbReference>
<dbReference type="AlphaFoldDB" id="A0A833KZR9"/>
<protein>
    <submittedName>
        <fullName evidence="6">Pyridoxal phosphate-dependent protein</fullName>
    </submittedName>
</protein>
<dbReference type="PANTHER" id="PTHR30244">
    <property type="entry name" value="TRANSAMINASE"/>
    <property type="match status" value="1"/>
</dbReference>
<proteinExistence type="inferred from homology"/>
<reference evidence="6 7" key="1">
    <citation type="submission" date="2019-12" db="EMBL/GenBank/DDBJ databases">
        <authorList>
            <person name="Wolfe R."/>
            <person name="Danczak R."/>
            <person name="Wilkins M."/>
        </authorList>
    </citation>
    <scope>NUCLEOTIDE SEQUENCE [LARGE SCALE GENOMIC DNA]</scope>
    <source>
        <strain evidence="6">X2_MaxBin.013</strain>
    </source>
</reference>
<evidence type="ECO:0000313" key="7">
    <source>
        <dbReference type="Proteomes" id="UP000488506"/>
    </source>
</evidence>
<evidence type="ECO:0000256" key="5">
    <source>
        <dbReference type="RuleBase" id="RU004508"/>
    </source>
</evidence>
<dbReference type="Pfam" id="PF01041">
    <property type="entry name" value="DegT_DnrJ_EryC1"/>
    <property type="match status" value="1"/>
</dbReference>
<keyword evidence="1 4" id="KW-0663">Pyridoxal phosphate</keyword>
<dbReference type="PIRSF" id="PIRSF000390">
    <property type="entry name" value="PLP_StrS"/>
    <property type="match status" value="1"/>
</dbReference>
<comment type="caution">
    <text evidence="6">The sequence shown here is derived from an EMBL/GenBank/DDBJ whole genome shotgun (WGS) entry which is preliminary data.</text>
</comment>
<dbReference type="Gene3D" id="3.40.640.10">
    <property type="entry name" value="Type I PLP-dependent aspartate aminotransferase-like (Major domain)"/>
    <property type="match status" value="1"/>
</dbReference>
<evidence type="ECO:0000256" key="3">
    <source>
        <dbReference type="PIRSR" id="PIRSR000390-1"/>
    </source>
</evidence>
<dbReference type="EMBL" id="WPAF01000039">
    <property type="protein sequence ID" value="KAF0132909.1"/>
    <property type="molecule type" value="Genomic_DNA"/>
</dbReference>
<evidence type="ECO:0000256" key="1">
    <source>
        <dbReference type="ARBA" id="ARBA00022898"/>
    </source>
</evidence>
<evidence type="ECO:0000256" key="2">
    <source>
        <dbReference type="ARBA" id="ARBA00037999"/>
    </source>
</evidence>
<dbReference type="InterPro" id="IPR000653">
    <property type="entry name" value="DegT/StrS_aminotransferase"/>
</dbReference>
<name>A0A833KZR9_UNCSA</name>
<dbReference type="Proteomes" id="UP000488506">
    <property type="component" value="Unassembled WGS sequence"/>
</dbReference>
<feature type="modified residue" description="N6-(pyridoxal phosphate)lysine" evidence="4">
    <location>
        <position position="185"/>
    </location>
</feature>
<gene>
    <name evidence="6" type="ORF">FD145_1522</name>
</gene>
<evidence type="ECO:0000313" key="6">
    <source>
        <dbReference type="EMBL" id="KAF0132909.1"/>
    </source>
</evidence>
<evidence type="ECO:0000256" key="4">
    <source>
        <dbReference type="PIRSR" id="PIRSR000390-2"/>
    </source>
</evidence>
<organism evidence="6 7">
    <name type="scientific">Candidatus Saganbacteria bacterium</name>
    <dbReference type="NCBI Taxonomy" id="2575572"/>
    <lineage>
        <taxon>Bacteria</taxon>
        <taxon>Bacillati</taxon>
        <taxon>Saganbacteria</taxon>
    </lineage>
</organism>
<dbReference type="InterPro" id="IPR015424">
    <property type="entry name" value="PyrdxlP-dep_Trfase"/>
</dbReference>
<dbReference type="FunFam" id="3.40.640.10:FF:000089">
    <property type="entry name" value="Aminotransferase, DegT/DnrJ/EryC1/StrS family"/>
    <property type="match status" value="1"/>
</dbReference>
<dbReference type="GO" id="GO:0008483">
    <property type="term" value="F:transaminase activity"/>
    <property type="evidence" value="ECO:0007669"/>
    <property type="project" value="TreeGrafter"/>
</dbReference>
<dbReference type="SUPFAM" id="SSF53383">
    <property type="entry name" value="PLP-dependent transferases"/>
    <property type="match status" value="1"/>
</dbReference>